<dbReference type="GO" id="GO:0005524">
    <property type="term" value="F:ATP binding"/>
    <property type="evidence" value="ECO:0007669"/>
    <property type="project" value="UniProtKB-UniRule"/>
</dbReference>
<evidence type="ECO:0000313" key="8">
    <source>
        <dbReference type="EMBL" id="MWC00377.1"/>
    </source>
</evidence>
<dbReference type="InterPro" id="IPR000253">
    <property type="entry name" value="FHA_dom"/>
</dbReference>
<evidence type="ECO:0000313" key="9">
    <source>
        <dbReference type="Proteomes" id="UP000438182"/>
    </source>
</evidence>
<evidence type="ECO:0000259" key="6">
    <source>
        <dbReference type="PROSITE" id="PS50006"/>
    </source>
</evidence>
<dbReference type="Gene3D" id="2.60.200.20">
    <property type="match status" value="1"/>
</dbReference>
<name>A0A6I4P1E6_9MICO</name>
<dbReference type="InterPro" id="IPR003593">
    <property type="entry name" value="AAA+_ATPase"/>
</dbReference>
<dbReference type="InterPro" id="IPR027417">
    <property type="entry name" value="P-loop_NTPase"/>
</dbReference>
<dbReference type="Pfam" id="PF16697">
    <property type="entry name" value="Yop-YscD_cpl"/>
    <property type="match status" value="1"/>
</dbReference>
<gene>
    <name evidence="8" type="ORF">GB864_17700</name>
</gene>
<feature type="domain" description="FtsK" evidence="7">
    <location>
        <begin position="1016"/>
        <end position="1206"/>
    </location>
</feature>
<keyword evidence="2 4" id="KW-0547">Nucleotide-binding</keyword>
<sequence length="1509" mass="161964">MKFKLGLRRGSGAPVDLLVTADATATVEDVARAIAENDPAGSQSIPPGARLTLAVAPPAAEPSRLDPDTLIAEAPIGSGFDAAVIPHSRRRAGTEPAAAVMRIHNGPEAGRAVPIPAGASIIGRLEPADVLLQDRLVSKRHARVEVDRGIELVDLNSANGIRVDGGRLPRITVIPGQIITIGGTEVSFTLAPRPEGTTSAVLERGGALMFNRSPRVEDRYPGQEHRHPVIPGEPEPRIFPWPMIMAPILLGLAMFAMTQRATSLLVVVMAPLMMLGNFIGQRTQQGTKSKLEIETFEVQLEELEGRLEAETHVERERRRGEAPATATVYEQAMALGPLLWTRRPEHWNFLSLRLGVADAASRNTVQELADYRGIAKYAGMVAKLREKYSTIDAVPLIEMLPSSGAIGIAGPREYAADVARGIGVQLFGLHAPNEVVTAAIVDPAWTSELEWMKWLPHTTSPRSPFAEMALADSQSAGTALLNGLEEAILERLKGSPTRRGPLTERDTTMTAGKRVGEDRGDGLPGEVALVLFVTNDAPVDRPRLTQLIERGPDVGVYTVFLAPTVESLPAACRTYIDVTSGLERAAVGYVRAGERLEDVAVEGVSNQYAEIFAKRLAPVIDSSSVTADSSDLPANVSMLRLLGTDLAAEPHTAVDRWRQNNSILDRSRTPRPRLKRAGTLKAFVGQGSPDAMTLDLRTQGPHALVGGTTGSGKSEFLQAWVLGMAAEYSPDRVTFLFVDYKGGSAFADCVELPHCVGLVTDLSPHLVRRALTSLRAELHHREHLFNRKKAKDLLELEKRQDPDTPPALVLVIDEFAALAGEVPEFVDGVVDIAQRGRSLGIHLIMATQRPAGVIKDNLRANTNLRVALRMADESDSNDVVGDPVAGTFDPSIPGRGIAKTGPGRLVPFQSGYAGGWTTDEPDRAEARIAELRFGSITVWERDSEDDADAHDGDLGPNDQKRLVKNLVAAAELAALPAPRRPWLDDLAATVDLRELPLEGDGRIPLGLADIPERQQQAPVFFEPDADGHLLVYGTSGAGKTALLRSIAIAAGARPEAGAAHVYGLDFGTGALRSLEPLPQIGSIVSGDDAERVQRLFRTLRGILDDRSKRFSNANAATLAEYREITGVDEPRILLLIDGFGTFKNDWETTSARAPFYAVFMRMLGEGRPLGVHVVATADRYGAVPTAVSANVTKRVVLRMSDEGAYSILGVAKDVLNERSGPGRAIVDGFETQIAVIGGTANVAEQTAAMAAFADELRARGAVDVPEIGSLPTELAPAGLPDAVAGQPVIGISDEALGARGFEPVGTFVVAGPPQSGKTNAVRALVHAMERFDPATEFFHFGGRRAALRDLREWRRTASSIEDVRALAKELAPLVADETLGSRFVIVVENALEYGDTDAERPLKELFQAVNRSEHFLIGDGDVSQLSSGYGLVGELKAGRRGIALKPDQYDGESLFKVGFPKVQRHEFPPGRGLFVENGRFVTVQLPLVPAAARAEEPARSAGPEATLVH</sequence>
<dbReference type="EMBL" id="WSTA01000134">
    <property type="protein sequence ID" value="MWC00377.1"/>
    <property type="molecule type" value="Genomic_DNA"/>
</dbReference>
<feature type="transmembrane region" description="Helical" evidence="5">
    <location>
        <begin position="238"/>
        <end position="256"/>
    </location>
</feature>
<feature type="domain" description="FtsK" evidence="7">
    <location>
        <begin position="689"/>
        <end position="877"/>
    </location>
</feature>
<protein>
    <submittedName>
        <fullName evidence="8">FHA domain-containing protein</fullName>
    </submittedName>
</protein>
<dbReference type="Gene3D" id="3.40.50.300">
    <property type="entry name" value="P-loop containing nucleotide triphosphate hydrolases"/>
    <property type="match status" value="3"/>
</dbReference>
<evidence type="ECO:0000256" key="3">
    <source>
        <dbReference type="ARBA" id="ARBA00022840"/>
    </source>
</evidence>
<dbReference type="CDD" id="cd00060">
    <property type="entry name" value="FHA"/>
    <property type="match status" value="1"/>
</dbReference>
<keyword evidence="1" id="KW-0597">Phosphoprotein</keyword>
<feature type="domain" description="FHA" evidence="6">
    <location>
        <begin position="120"/>
        <end position="168"/>
    </location>
</feature>
<feature type="binding site" evidence="4">
    <location>
        <begin position="707"/>
        <end position="714"/>
    </location>
    <ligand>
        <name>ATP</name>
        <dbReference type="ChEBI" id="CHEBI:30616"/>
    </ligand>
</feature>
<reference evidence="8 9" key="1">
    <citation type="submission" date="2019-12" db="EMBL/GenBank/DDBJ databases">
        <authorList>
            <person name="Kim Y.S."/>
        </authorList>
    </citation>
    <scope>NUCLEOTIDE SEQUENCE [LARGE SCALE GENOMIC DNA]</scope>
    <source>
        <strain evidence="8 9">MMS17-SY077</strain>
    </source>
</reference>
<evidence type="ECO:0000256" key="2">
    <source>
        <dbReference type="ARBA" id="ARBA00022741"/>
    </source>
</evidence>
<dbReference type="Pfam" id="PF01580">
    <property type="entry name" value="FtsK_SpoIIIE"/>
    <property type="match status" value="2"/>
</dbReference>
<dbReference type="SUPFAM" id="SSF49879">
    <property type="entry name" value="SMAD/FHA domain"/>
    <property type="match status" value="1"/>
</dbReference>
<organism evidence="8 9">
    <name type="scientific">Agromyces seonyuensis</name>
    <dbReference type="NCBI Taxonomy" id="2662446"/>
    <lineage>
        <taxon>Bacteria</taxon>
        <taxon>Bacillati</taxon>
        <taxon>Actinomycetota</taxon>
        <taxon>Actinomycetes</taxon>
        <taxon>Micrococcales</taxon>
        <taxon>Microbacteriaceae</taxon>
        <taxon>Agromyces</taxon>
    </lineage>
</organism>
<evidence type="ECO:0000256" key="5">
    <source>
        <dbReference type="SAM" id="Phobius"/>
    </source>
</evidence>
<dbReference type="RefSeq" id="WP_160427011.1">
    <property type="nucleotide sequence ID" value="NZ_WSTA01000134.1"/>
</dbReference>
<dbReference type="Proteomes" id="UP000438182">
    <property type="component" value="Unassembled WGS sequence"/>
</dbReference>
<keyword evidence="5" id="KW-0812">Transmembrane</keyword>
<keyword evidence="5" id="KW-0472">Membrane</keyword>
<dbReference type="SUPFAM" id="SSF52540">
    <property type="entry name" value="P-loop containing nucleoside triphosphate hydrolases"/>
    <property type="match status" value="2"/>
</dbReference>
<feature type="binding site" evidence="4">
    <location>
        <begin position="1033"/>
        <end position="1040"/>
    </location>
    <ligand>
        <name>ATP</name>
        <dbReference type="ChEBI" id="CHEBI:30616"/>
    </ligand>
</feature>
<dbReference type="InterPro" id="IPR032030">
    <property type="entry name" value="YscD_cytoplasmic_dom"/>
</dbReference>
<dbReference type="InterPro" id="IPR008984">
    <property type="entry name" value="SMAD_FHA_dom_sf"/>
</dbReference>
<keyword evidence="3 4" id="KW-0067">ATP-binding</keyword>
<keyword evidence="9" id="KW-1185">Reference proteome</keyword>
<dbReference type="InterPro" id="IPR002543">
    <property type="entry name" value="FtsK_dom"/>
</dbReference>
<dbReference type="GO" id="GO:0003677">
    <property type="term" value="F:DNA binding"/>
    <property type="evidence" value="ECO:0007669"/>
    <property type="project" value="InterPro"/>
</dbReference>
<dbReference type="InterPro" id="IPR050206">
    <property type="entry name" value="FtsK/SpoIIIE/SftA"/>
</dbReference>
<keyword evidence="5" id="KW-1133">Transmembrane helix</keyword>
<dbReference type="CDD" id="cd01127">
    <property type="entry name" value="TrwB_TraG_TraD_VirD4"/>
    <property type="match status" value="1"/>
</dbReference>
<dbReference type="PROSITE" id="PS50901">
    <property type="entry name" value="FTSK"/>
    <property type="match status" value="2"/>
</dbReference>
<proteinExistence type="predicted"/>
<evidence type="ECO:0000256" key="4">
    <source>
        <dbReference type="PROSITE-ProRule" id="PRU00289"/>
    </source>
</evidence>
<evidence type="ECO:0000256" key="1">
    <source>
        <dbReference type="ARBA" id="ARBA00022553"/>
    </source>
</evidence>
<dbReference type="SMART" id="SM00382">
    <property type="entry name" value="AAA"/>
    <property type="match status" value="3"/>
</dbReference>
<accession>A0A6I4P1E6</accession>
<feature type="transmembrane region" description="Helical" evidence="5">
    <location>
        <begin position="263"/>
        <end position="280"/>
    </location>
</feature>
<dbReference type="SMART" id="SM00240">
    <property type="entry name" value="FHA"/>
    <property type="match status" value="1"/>
</dbReference>
<evidence type="ECO:0000259" key="7">
    <source>
        <dbReference type="PROSITE" id="PS50901"/>
    </source>
</evidence>
<comment type="caution">
    <text evidence="8">The sequence shown here is derived from an EMBL/GenBank/DDBJ whole genome shotgun (WGS) entry which is preliminary data.</text>
</comment>
<dbReference type="PANTHER" id="PTHR22683:SF1">
    <property type="entry name" value="TYPE VII SECRETION SYSTEM PROTEIN ESSC"/>
    <property type="match status" value="1"/>
</dbReference>
<dbReference type="PANTHER" id="PTHR22683">
    <property type="entry name" value="SPORULATION PROTEIN RELATED"/>
    <property type="match status" value="1"/>
</dbReference>
<dbReference type="PROSITE" id="PS50006">
    <property type="entry name" value="FHA_DOMAIN"/>
    <property type="match status" value="1"/>
</dbReference>